<protein>
    <submittedName>
        <fullName evidence="1">Uncharacterized protein</fullName>
    </submittedName>
</protein>
<evidence type="ECO:0000313" key="2">
    <source>
        <dbReference type="Proteomes" id="UP000547931"/>
    </source>
</evidence>
<comment type="caution">
    <text evidence="1">The sequence shown here is derived from an EMBL/GenBank/DDBJ whole genome shotgun (WGS) entry which is preliminary data.</text>
</comment>
<dbReference type="AlphaFoldDB" id="A0A7X5TLT3"/>
<accession>A0A7X5TLT3</accession>
<dbReference type="EMBL" id="PUJV01000033">
    <property type="protein sequence ID" value="NHB98371.1"/>
    <property type="molecule type" value="Genomic_DNA"/>
</dbReference>
<name>A0A7X5TLT3_9GAMM</name>
<proteinExistence type="predicted"/>
<dbReference type="Proteomes" id="UP000547931">
    <property type="component" value="Unassembled WGS sequence"/>
</dbReference>
<reference evidence="1 2" key="1">
    <citation type="submission" date="2018-02" db="EMBL/GenBank/DDBJ databases">
        <authorList>
            <person name="Machado R.A."/>
        </authorList>
    </citation>
    <scope>NUCLEOTIDE SEQUENCE [LARGE SCALE GENOMIC DNA]</scope>
    <source>
        <strain evidence="1 2">DSM 23271</strain>
    </source>
</reference>
<keyword evidence="2" id="KW-1185">Reference proteome</keyword>
<sequence>MAFTTPSELLAWYKRQEQQGSYDDDLNGMFRCGASDSLTCVVRRFMPDIHCGRLWIICVENRRGALSLNSG</sequence>
<evidence type="ECO:0000313" key="1">
    <source>
        <dbReference type="EMBL" id="NHB98371.1"/>
    </source>
</evidence>
<organism evidence="1 2">
    <name type="scientific">Photorhabdus stackebrandtii</name>
    <dbReference type="NCBI Taxonomy" id="1123042"/>
    <lineage>
        <taxon>Bacteria</taxon>
        <taxon>Pseudomonadati</taxon>
        <taxon>Pseudomonadota</taxon>
        <taxon>Gammaproteobacteria</taxon>
        <taxon>Enterobacterales</taxon>
        <taxon>Morganellaceae</taxon>
        <taxon>Photorhabdus</taxon>
    </lineage>
</organism>
<gene>
    <name evidence="1" type="ORF">C5470_19255</name>
</gene>